<dbReference type="AlphaFoldDB" id="A0A2N9Y3J8"/>
<comment type="caution">
    <text evidence="1">The sequence shown here is derived from an EMBL/GenBank/DDBJ whole genome shotgun (WGS) entry which is preliminary data.</text>
</comment>
<accession>A0A2N9Y3J8</accession>
<evidence type="ECO:0000313" key="2">
    <source>
        <dbReference type="Proteomes" id="UP000231094"/>
    </source>
</evidence>
<dbReference type="EMBL" id="MEIV01000053">
    <property type="protein sequence ID" value="PIT62035.1"/>
    <property type="molecule type" value="Genomic_DNA"/>
</dbReference>
<protein>
    <submittedName>
        <fullName evidence="1">Uncharacterized protein</fullName>
    </submittedName>
</protein>
<proteinExistence type="predicted"/>
<dbReference type="RefSeq" id="WP_100117044.1">
    <property type="nucleotide sequence ID" value="NZ_MEIV01000053.1"/>
</dbReference>
<sequence length="198" mass="22819">MTDHNIALKDPSTRLSDNSDKTKKLKYLWGIAFRHIADLFKEAGTIEGDSFEWKGIQELINRKYAEVNEINDVLYRFCTEQSKTIGGVINIVSYPNSPEKISIRTEYRRKSGGSIICCRDGIRLVDLNSYETGYPLLAQYEGRLPRLIFNKSDLERVLNEMIKSEVVADKLQEWARNNFYTAPPIVKKQENENTTDFA</sequence>
<evidence type="ECO:0000313" key="1">
    <source>
        <dbReference type="EMBL" id="PIT62035.1"/>
    </source>
</evidence>
<organism evidence="1 2">
    <name type="scientific">Snodgrassella alvi</name>
    <dbReference type="NCBI Taxonomy" id="1196083"/>
    <lineage>
        <taxon>Bacteria</taxon>
        <taxon>Pseudomonadati</taxon>
        <taxon>Pseudomonadota</taxon>
        <taxon>Betaproteobacteria</taxon>
        <taxon>Neisseriales</taxon>
        <taxon>Neisseriaceae</taxon>
        <taxon>Snodgrassella</taxon>
    </lineage>
</organism>
<reference evidence="1 2" key="1">
    <citation type="journal article" date="2017" name="MBio">
        <title>Type VI secretion-mediated competition in the bee gut microbiome.</title>
        <authorList>
            <person name="Steele M.I."/>
            <person name="Kwong W.K."/>
            <person name="Powell J.E."/>
            <person name="Whiteley M."/>
            <person name="Moran N.A."/>
        </authorList>
    </citation>
    <scope>NUCLEOTIDE SEQUENCE [LARGE SCALE GENOMIC DNA]</scope>
    <source>
        <strain evidence="1 2">PEB0171</strain>
    </source>
</reference>
<gene>
    <name evidence="1" type="ORF">BHC47_05970</name>
</gene>
<dbReference type="Proteomes" id="UP000231094">
    <property type="component" value="Unassembled WGS sequence"/>
</dbReference>
<name>A0A2N9Y3J8_9NEIS</name>